<dbReference type="Pfam" id="PF04102">
    <property type="entry name" value="SlyX"/>
    <property type="match status" value="1"/>
</dbReference>
<comment type="caution">
    <text evidence="1">The sequence shown here is derived from an EMBL/GenBank/DDBJ whole genome shotgun (WGS) entry which is preliminary data.</text>
</comment>
<organism evidence="1 2">
    <name type="scientific">Psychrobacter saeujeotis</name>
    <dbReference type="NCBI Taxonomy" id="3143436"/>
    <lineage>
        <taxon>Bacteria</taxon>
        <taxon>Pseudomonadati</taxon>
        <taxon>Pseudomonadota</taxon>
        <taxon>Gammaproteobacteria</taxon>
        <taxon>Moraxellales</taxon>
        <taxon>Moraxellaceae</taxon>
        <taxon>Psychrobacter</taxon>
    </lineage>
</organism>
<evidence type="ECO:0000313" key="2">
    <source>
        <dbReference type="Proteomes" id="UP001461960"/>
    </source>
</evidence>
<protein>
    <submittedName>
        <fullName evidence="1">SlyX family protein</fullName>
    </submittedName>
</protein>
<dbReference type="RefSeq" id="WP_299216568.1">
    <property type="nucleotide sequence ID" value="NZ_JBDGHN010000002.1"/>
</dbReference>
<dbReference type="Proteomes" id="UP001461960">
    <property type="component" value="Unassembled WGS sequence"/>
</dbReference>
<sequence length="89" mass="10331">MKTASKNNANQKDHAIELSELQTHMVDLQMSMAHLELTVERLDEVIARQDQHIHTLQRQLQLVYKQVESQRTDDGIAPFDVIADRPPHY</sequence>
<proteinExistence type="predicted"/>
<name>A0ABU9X582_9GAMM</name>
<dbReference type="EMBL" id="JBDGHN010000002">
    <property type="protein sequence ID" value="MEN2750560.1"/>
    <property type="molecule type" value="Genomic_DNA"/>
</dbReference>
<evidence type="ECO:0000313" key="1">
    <source>
        <dbReference type="EMBL" id="MEN2750560.1"/>
    </source>
</evidence>
<dbReference type="InterPro" id="IPR007236">
    <property type="entry name" value="SlyX"/>
</dbReference>
<accession>A0ABU9X582</accession>
<gene>
    <name evidence="1" type="ORF">AAIR29_02825</name>
</gene>
<reference evidence="1 2" key="1">
    <citation type="submission" date="2024-05" db="EMBL/GenBank/DDBJ databases">
        <authorList>
            <person name="Kim H.-Y."/>
            <person name="Kim E."/>
            <person name="Cai Y."/>
            <person name="Yang S.-M."/>
            <person name="Lee W."/>
        </authorList>
    </citation>
    <scope>NUCLEOTIDE SEQUENCE [LARGE SCALE GENOMIC DNA]</scope>
    <source>
        <strain evidence="1 2">FBL11</strain>
    </source>
</reference>
<keyword evidence="2" id="KW-1185">Reference proteome</keyword>